<keyword evidence="9" id="KW-1185">Reference proteome</keyword>
<sequence>MKAARLALAVALVTTLGATTACDEEEPDCTRPADLPVTGVGNTTVLLDVTASTRSAGPAPNYAGAVADALGRAVDRGDVVSIGTFDGSAATVAWTVENYPTASMSKRDSNRKRDRETARGCLGRTAGQAATTPARTNGTDVLGAMGVAATHTRLAGDQRRTVVVATDGLSTAGCADLSRGPVGKPQLIDAAASDCPKRPDWPTSLAGVHLTMVGVGHPADGQPVLETGHLAWLQQYWERLCLVVGAASCEVSTAPVAVVRRGDTVAASTVPLTDPVVRFTPGAGPPTPPVERKTYNVDSAALFPTDSDEVGQAGRKRLAEITEQIKDTSVTALEVIGYTDSRSSPGHNQALSQRRAAAVGRELTALGLPAPKTRGAGETGRLCPQEKLPDGSWDEACLQRNRRVEIVITTESG</sequence>
<organism evidence="8 9">
    <name type="scientific">Micromonospora purpureochromogenes</name>
    <dbReference type="NCBI Taxonomy" id="47872"/>
    <lineage>
        <taxon>Bacteria</taxon>
        <taxon>Bacillati</taxon>
        <taxon>Actinomycetota</taxon>
        <taxon>Actinomycetes</taxon>
        <taxon>Micromonosporales</taxon>
        <taxon>Micromonosporaceae</taxon>
        <taxon>Micromonospora</taxon>
    </lineage>
</organism>
<gene>
    <name evidence="8" type="ORF">HDA35_002977</name>
</gene>
<dbReference type="SUPFAM" id="SSF103088">
    <property type="entry name" value="OmpA-like"/>
    <property type="match status" value="1"/>
</dbReference>
<evidence type="ECO:0000256" key="4">
    <source>
        <dbReference type="PROSITE-ProRule" id="PRU00473"/>
    </source>
</evidence>
<keyword evidence="2 4" id="KW-0472">Membrane</keyword>
<dbReference type="Pfam" id="PF00691">
    <property type="entry name" value="OmpA"/>
    <property type="match status" value="1"/>
</dbReference>
<protein>
    <submittedName>
        <fullName evidence="8">OOP family OmpA-OmpF porin</fullName>
    </submittedName>
</protein>
<feature type="compositionally biased region" description="Basic and acidic residues" evidence="5">
    <location>
        <begin position="105"/>
        <end position="118"/>
    </location>
</feature>
<dbReference type="InterPro" id="IPR036737">
    <property type="entry name" value="OmpA-like_sf"/>
</dbReference>
<evidence type="ECO:0000259" key="7">
    <source>
        <dbReference type="PROSITE" id="PS51123"/>
    </source>
</evidence>
<evidence type="ECO:0000313" key="8">
    <source>
        <dbReference type="EMBL" id="NYF57146.1"/>
    </source>
</evidence>
<dbReference type="InterPro" id="IPR006664">
    <property type="entry name" value="OMP_bac"/>
</dbReference>
<dbReference type="PANTHER" id="PTHR30329:SF21">
    <property type="entry name" value="LIPOPROTEIN YIAD-RELATED"/>
    <property type="match status" value="1"/>
</dbReference>
<feature type="region of interest" description="Disordered" evidence="5">
    <location>
        <begin position="368"/>
        <end position="387"/>
    </location>
</feature>
<accession>A0ABX2RPQ8</accession>
<keyword evidence="3" id="KW-0998">Cell outer membrane</keyword>
<name>A0ABX2RPQ8_9ACTN</name>
<evidence type="ECO:0000256" key="5">
    <source>
        <dbReference type="SAM" id="MobiDB-lite"/>
    </source>
</evidence>
<dbReference type="EMBL" id="JACCCQ010000001">
    <property type="protein sequence ID" value="NYF57146.1"/>
    <property type="molecule type" value="Genomic_DNA"/>
</dbReference>
<feature type="chain" id="PRO_5047190570" evidence="6">
    <location>
        <begin position="22"/>
        <end position="413"/>
    </location>
</feature>
<comment type="caution">
    <text evidence="8">The sequence shown here is derived from an EMBL/GenBank/DDBJ whole genome shotgun (WGS) entry which is preliminary data.</text>
</comment>
<dbReference type="CDD" id="cd07185">
    <property type="entry name" value="OmpA_C-like"/>
    <property type="match status" value="1"/>
</dbReference>
<keyword evidence="6" id="KW-0732">Signal</keyword>
<feature type="signal peptide" evidence="6">
    <location>
        <begin position="1"/>
        <end position="21"/>
    </location>
</feature>
<dbReference type="InterPro" id="IPR036465">
    <property type="entry name" value="vWFA_dom_sf"/>
</dbReference>
<dbReference type="RefSeq" id="WP_179803298.1">
    <property type="nucleotide sequence ID" value="NZ_JACCCQ010000001.1"/>
</dbReference>
<dbReference type="InterPro" id="IPR050330">
    <property type="entry name" value="Bact_OuterMem_StrucFunc"/>
</dbReference>
<dbReference type="PROSITE" id="PS51123">
    <property type="entry name" value="OMPA_2"/>
    <property type="match status" value="1"/>
</dbReference>
<dbReference type="Gene3D" id="3.40.50.410">
    <property type="entry name" value="von Willebrand factor, type A domain"/>
    <property type="match status" value="1"/>
</dbReference>
<reference evidence="8 9" key="1">
    <citation type="submission" date="2020-07" db="EMBL/GenBank/DDBJ databases">
        <title>Sequencing the genomes of 1000 actinobacteria strains.</title>
        <authorList>
            <person name="Klenk H.-P."/>
        </authorList>
    </citation>
    <scope>NUCLEOTIDE SEQUENCE [LARGE SCALE GENOMIC DNA]</scope>
    <source>
        <strain evidence="8 9">DSM 43814</strain>
    </source>
</reference>
<evidence type="ECO:0000256" key="3">
    <source>
        <dbReference type="ARBA" id="ARBA00023237"/>
    </source>
</evidence>
<dbReference type="Proteomes" id="UP000631553">
    <property type="component" value="Unassembled WGS sequence"/>
</dbReference>
<evidence type="ECO:0000313" key="9">
    <source>
        <dbReference type="Proteomes" id="UP000631553"/>
    </source>
</evidence>
<evidence type="ECO:0000256" key="2">
    <source>
        <dbReference type="ARBA" id="ARBA00023136"/>
    </source>
</evidence>
<comment type="subcellular location">
    <subcellularLocation>
        <location evidence="1">Cell outer membrane</location>
    </subcellularLocation>
</comment>
<feature type="domain" description="OmpA-like" evidence="7">
    <location>
        <begin position="290"/>
        <end position="412"/>
    </location>
</feature>
<evidence type="ECO:0000256" key="1">
    <source>
        <dbReference type="ARBA" id="ARBA00004442"/>
    </source>
</evidence>
<feature type="region of interest" description="Disordered" evidence="5">
    <location>
        <begin position="102"/>
        <end position="135"/>
    </location>
</feature>
<dbReference type="InterPro" id="IPR006665">
    <property type="entry name" value="OmpA-like"/>
</dbReference>
<evidence type="ECO:0000256" key="6">
    <source>
        <dbReference type="SAM" id="SignalP"/>
    </source>
</evidence>
<dbReference type="SUPFAM" id="SSF53300">
    <property type="entry name" value="vWA-like"/>
    <property type="match status" value="1"/>
</dbReference>
<proteinExistence type="predicted"/>
<dbReference type="PROSITE" id="PS51257">
    <property type="entry name" value="PROKAR_LIPOPROTEIN"/>
    <property type="match status" value="1"/>
</dbReference>
<dbReference type="PANTHER" id="PTHR30329">
    <property type="entry name" value="STATOR ELEMENT OF FLAGELLAR MOTOR COMPLEX"/>
    <property type="match status" value="1"/>
</dbReference>
<dbReference type="Gene3D" id="3.30.1330.60">
    <property type="entry name" value="OmpA-like domain"/>
    <property type="match status" value="1"/>
</dbReference>
<dbReference type="PRINTS" id="PR01021">
    <property type="entry name" value="OMPADOMAIN"/>
</dbReference>